<evidence type="ECO:0000256" key="1">
    <source>
        <dbReference type="ARBA" id="ARBA00010165"/>
    </source>
</evidence>
<dbReference type="PANTHER" id="PTHR34273">
    <property type="entry name" value="METHYLTHIORIBOSE KINASE"/>
    <property type="match status" value="1"/>
</dbReference>
<dbReference type="InterPro" id="IPR002575">
    <property type="entry name" value="Aminoglycoside_PTrfase"/>
</dbReference>
<organism evidence="7 8">
    <name type="scientific">Leucocoprinus birnbaumii</name>
    <dbReference type="NCBI Taxonomy" id="56174"/>
    <lineage>
        <taxon>Eukaryota</taxon>
        <taxon>Fungi</taxon>
        <taxon>Dikarya</taxon>
        <taxon>Basidiomycota</taxon>
        <taxon>Agaricomycotina</taxon>
        <taxon>Agaricomycetes</taxon>
        <taxon>Agaricomycetidae</taxon>
        <taxon>Agaricales</taxon>
        <taxon>Agaricineae</taxon>
        <taxon>Agaricaceae</taxon>
        <taxon>Leucocoprinus</taxon>
    </lineage>
</organism>
<evidence type="ECO:0000256" key="2">
    <source>
        <dbReference type="ARBA" id="ARBA00022679"/>
    </source>
</evidence>
<protein>
    <recommendedName>
        <fullName evidence="6">Aminoglycoside phosphotransferase domain-containing protein</fullName>
    </recommendedName>
</protein>
<reference evidence="7" key="1">
    <citation type="submission" date="2022-07" db="EMBL/GenBank/DDBJ databases">
        <title>Genome Sequence of Leucocoprinus birnbaumii.</title>
        <authorList>
            <person name="Buettner E."/>
        </authorList>
    </citation>
    <scope>NUCLEOTIDE SEQUENCE</scope>
    <source>
        <strain evidence="7">VT141</strain>
    </source>
</reference>
<dbReference type="GO" id="GO:0005524">
    <property type="term" value="F:ATP binding"/>
    <property type="evidence" value="ECO:0007669"/>
    <property type="project" value="UniProtKB-KW"/>
</dbReference>
<keyword evidence="5" id="KW-0067">ATP-binding</keyword>
<evidence type="ECO:0000313" key="7">
    <source>
        <dbReference type="EMBL" id="KAJ3570625.1"/>
    </source>
</evidence>
<proteinExistence type="inferred from homology"/>
<dbReference type="SUPFAM" id="SSF56112">
    <property type="entry name" value="Protein kinase-like (PK-like)"/>
    <property type="match status" value="1"/>
</dbReference>
<dbReference type="Proteomes" id="UP001213000">
    <property type="component" value="Unassembled WGS sequence"/>
</dbReference>
<keyword evidence="2" id="KW-0808">Transferase</keyword>
<dbReference type="Gene3D" id="3.30.200.20">
    <property type="entry name" value="Phosphorylase Kinase, domain 1"/>
    <property type="match status" value="1"/>
</dbReference>
<dbReference type="Pfam" id="PF01636">
    <property type="entry name" value="APH"/>
    <property type="match status" value="1"/>
</dbReference>
<comment type="caution">
    <text evidence="7">The sequence shown here is derived from an EMBL/GenBank/DDBJ whole genome shotgun (WGS) entry which is preliminary data.</text>
</comment>
<sequence>MASTKDTTFDLTTEAGVEGYLAGTPYACSRVEALSGGTGNFAFRLYLHQPHEGVNTLVLKHSRPYIKNLKSIAFDIKRQSFEVEALRRVREWSPADAFVTVPTVYLYDDAEHVVIMSDCGANSVTLKEFMQQGRCSPDVAHRIGKEVGDFLGRLHLWGKENKEVHEFFDANEQAKQLSSWVFYGRLLATFDDKLEKLQDPEVKPSETERSALEKIAEESGDAMRKATGTFVMGDFWPGNLVLSFDEAGNVSQVSVLDWELCKPGIFGVELGQFCAELVLLMRFNTDVCGQDAKRLLEDFLTAYAGQVTPDLEMCRRAIVHLGTHLVTLTPRIEWGGKEKTQEVVKEGLGLILDGYSAEKEWLEKSVIAPLLMSVT</sequence>
<evidence type="ECO:0000313" key="8">
    <source>
        <dbReference type="Proteomes" id="UP001213000"/>
    </source>
</evidence>
<accession>A0AAD5YXQ2</accession>
<keyword evidence="4" id="KW-0418">Kinase</keyword>
<evidence type="ECO:0000259" key="6">
    <source>
        <dbReference type="Pfam" id="PF01636"/>
    </source>
</evidence>
<evidence type="ECO:0000256" key="4">
    <source>
        <dbReference type="ARBA" id="ARBA00022777"/>
    </source>
</evidence>
<evidence type="ECO:0000256" key="5">
    <source>
        <dbReference type="ARBA" id="ARBA00022840"/>
    </source>
</evidence>
<name>A0AAD5YXQ2_9AGAR</name>
<dbReference type="InterPro" id="IPR011009">
    <property type="entry name" value="Kinase-like_dom_sf"/>
</dbReference>
<feature type="domain" description="Aminoglycoside phosphotransferase" evidence="6">
    <location>
        <begin position="53"/>
        <end position="304"/>
    </location>
</feature>
<dbReference type="Gene3D" id="3.90.1200.10">
    <property type="match status" value="1"/>
</dbReference>
<dbReference type="GO" id="GO:0016301">
    <property type="term" value="F:kinase activity"/>
    <property type="evidence" value="ECO:0007669"/>
    <property type="project" value="UniProtKB-KW"/>
</dbReference>
<dbReference type="AlphaFoldDB" id="A0AAD5YXQ2"/>
<keyword evidence="8" id="KW-1185">Reference proteome</keyword>
<comment type="similarity">
    <text evidence="1">Belongs to the methylthioribose kinase family.</text>
</comment>
<gene>
    <name evidence="7" type="ORF">NP233_g4283</name>
</gene>
<keyword evidence="3" id="KW-0547">Nucleotide-binding</keyword>
<evidence type="ECO:0000256" key="3">
    <source>
        <dbReference type="ARBA" id="ARBA00022741"/>
    </source>
</evidence>
<dbReference type="EMBL" id="JANIEX010000227">
    <property type="protein sequence ID" value="KAJ3570625.1"/>
    <property type="molecule type" value="Genomic_DNA"/>
</dbReference>
<dbReference type="PANTHER" id="PTHR34273:SF2">
    <property type="entry name" value="METHYLTHIORIBOSE KINASE"/>
    <property type="match status" value="1"/>
</dbReference>